<comment type="subcellular location">
    <subcellularLocation>
        <location evidence="7">Cytoplasm</location>
    </subcellularLocation>
</comment>
<dbReference type="PIRSF" id="PIRSF000151">
    <property type="entry name" value="GPR"/>
    <property type="match status" value="1"/>
</dbReference>
<dbReference type="AlphaFoldDB" id="A0A7W8HX52"/>
<keyword evidence="10" id="KW-1185">Reference proteome</keyword>
<dbReference type="PANTHER" id="PTHR11063">
    <property type="entry name" value="GLUTAMATE SEMIALDEHYDE DEHYDROGENASE"/>
    <property type="match status" value="1"/>
</dbReference>
<dbReference type="InterPro" id="IPR016162">
    <property type="entry name" value="Ald_DH_N"/>
</dbReference>
<accession>A0A7W8HX52</accession>
<keyword evidence="4 7" id="KW-0521">NADP</keyword>
<keyword evidence="7" id="KW-0963">Cytoplasm</keyword>
<dbReference type="UniPathway" id="UPA00098">
    <property type="reaction ID" value="UER00360"/>
</dbReference>
<dbReference type="Gene3D" id="3.40.309.10">
    <property type="entry name" value="Aldehyde Dehydrogenase, Chain A, domain 2"/>
    <property type="match status" value="1"/>
</dbReference>
<dbReference type="InterPro" id="IPR012134">
    <property type="entry name" value="Glu-5-SA_DH"/>
</dbReference>
<dbReference type="Pfam" id="PF00171">
    <property type="entry name" value="Aldedh"/>
    <property type="match status" value="2"/>
</dbReference>
<evidence type="ECO:0000259" key="8">
    <source>
        <dbReference type="Pfam" id="PF00171"/>
    </source>
</evidence>
<keyword evidence="3 7" id="KW-0641">Proline biosynthesis</keyword>
<dbReference type="GO" id="GO:0005737">
    <property type="term" value="C:cytoplasm"/>
    <property type="evidence" value="ECO:0007669"/>
    <property type="project" value="UniProtKB-SubCell"/>
</dbReference>
<reference evidence="9 10" key="1">
    <citation type="submission" date="2020-08" db="EMBL/GenBank/DDBJ databases">
        <title>Genomic Encyclopedia of Type Strains, Phase IV (KMG-IV): sequencing the most valuable type-strain genomes for metagenomic binning, comparative biology and taxonomic classification.</title>
        <authorList>
            <person name="Goeker M."/>
        </authorList>
    </citation>
    <scope>NUCLEOTIDE SEQUENCE [LARGE SCALE GENOMIC DNA]</scope>
    <source>
        <strain evidence="9 10">DSM 25335</strain>
    </source>
</reference>
<dbReference type="Proteomes" id="UP000566663">
    <property type="component" value="Unassembled WGS sequence"/>
</dbReference>
<dbReference type="GO" id="GO:0050661">
    <property type="term" value="F:NADP binding"/>
    <property type="evidence" value="ECO:0007669"/>
    <property type="project" value="InterPro"/>
</dbReference>
<comment type="function">
    <text evidence="7">Catalyzes the NADPH-dependent reduction of L-glutamate 5-phosphate into L-glutamate 5-semialdehyde and phosphate. The product spontaneously undergoes cyclization to form 1-pyrroline-5-carboxylate.</text>
</comment>
<dbReference type="InterPro" id="IPR000965">
    <property type="entry name" value="GPR_dom"/>
</dbReference>
<comment type="catalytic activity">
    <reaction evidence="6 7">
        <text>L-glutamate 5-semialdehyde + phosphate + NADP(+) = L-glutamyl 5-phosphate + NADPH + H(+)</text>
        <dbReference type="Rhea" id="RHEA:19541"/>
        <dbReference type="ChEBI" id="CHEBI:15378"/>
        <dbReference type="ChEBI" id="CHEBI:43474"/>
        <dbReference type="ChEBI" id="CHEBI:57783"/>
        <dbReference type="ChEBI" id="CHEBI:58066"/>
        <dbReference type="ChEBI" id="CHEBI:58274"/>
        <dbReference type="ChEBI" id="CHEBI:58349"/>
        <dbReference type="EC" id="1.2.1.41"/>
    </reaction>
</comment>
<dbReference type="Gene3D" id="3.40.605.10">
    <property type="entry name" value="Aldehyde Dehydrogenase, Chain A, domain 1"/>
    <property type="match status" value="1"/>
</dbReference>
<dbReference type="InterPro" id="IPR016163">
    <property type="entry name" value="Ald_DH_C"/>
</dbReference>
<evidence type="ECO:0000256" key="5">
    <source>
        <dbReference type="ARBA" id="ARBA00023002"/>
    </source>
</evidence>
<evidence type="ECO:0000256" key="7">
    <source>
        <dbReference type="HAMAP-Rule" id="MF_00412"/>
    </source>
</evidence>
<dbReference type="RefSeq" id="WP_183253991.1">
    <property type="nucleotide sequence ID" value="NZ_BAAAFF010000006.1"/>
</dbReference>
<evidence type="ECO:0000256" key="2">
    <source>
        <dbReference type="ARBA" id="ARBA00022605"/>
    </source>
</evidence>
<dbReference type="InterPro" id="IPR015590">
    <property type="entry name" value="Aldehyde_DH_dom"/>
</dbReference>
<comment type="caution">
    <text evidence="9">The sequence shown here is derived from an EMBL/GenBank/DDBJ whole genome shotgun (WGS) entry which is preliminary data.</text>
</comment>
<evidence type="ECO:0000256" key="3">
    <source>
        <dbReference type="ARBA" id="ARBA00022650"/>
    </source>
</evidence>
<evidence type="ECO:0000313" key="9">
    <source>
        <dbReference type="EMBL" id="MBB5291528.1"/>
    </source>
</evidence>
<dbReference type="SUPFAM" id="SSF53720">
    <property type="entry name" value="ALDH-like"/>
    <property type="match status" value="1"/>
</dbReference>
<dbReference type="NCBIfam" id="NF001221">
    <property type="entry name" value="PRK00197.1"/>
    <property type="match status" value="1"/>
</dbReference>
<dbReference type="GO" id="GO:0004350">
    <property type="term" value="F:glutamate-5-semialdehyde dehydrogenase activity"/>
    <property type="evidence" value="ECO:0007669"/>
    <property type="project" value="UniProtKB-UniRule"/>
</dbReference>
<dbReference type="GO" id="GO:0055129">
    <property type="term" value="P:L-proline biosynthetic process"/>
    <property type="evidence" value="ECO:0007669"/>
    <property type="project" value="UniProtKB-UniRule"/>
</dbReference>
<gene>
    <name evidence="7" type="primary">proA</name>
    <name evidence="9" type="ORF">HNQ67_001042</name>
</gene>
<keyword evidence="5 7" id="KW-0560">Oxidoreductase</keyword>
<dbReference type="CDD" id="cd07079">
    <property type="entry name" value="ALDH_F18-19_ProA-GPR"/>
    <property type="match status" value="1"/>
</dbReference>
<proteinExistence type="inferred from homology"/>
<feature type="domain" description="Aldehyde dehydrogenase" evidence="8">
    <location>
        <begin position="322"/>
        <end position="397"/>
    </location>
</feature>
<comment type="similarity">
    <text evidence="7">Belongs to the gamma-glutamyl phosphate reductase family.</text>
</comment>
<dbReference type="PANTHER" id="PTHR11063:SF8">
    <property type="entry name" value="DELTA-1-PYRROLINE-5-CARBOXYLATE SYNTHASE"/>
    <property type="match status" value="1"/>
</dbReference>
<dbReference type="NCBIfam" id="TIGR00407">
    <property type="entry name" value="proA"/>
    <property type="match status" value="1"/>
</dbReference>
<evidence type="ECO:0000256" key="6">
    <source>
        <dbReference type="ARBA" id="ARBA00049024"/>
    </source>
</evidence>
<dbReference type="EMBL" id="JACHFZ010000002">
    <property type="protein sequence ID" value="MBB5291528.1"/>
    <property type="molecule type" value="Genomic_DNA"/>
</dbReference>
<evidence type="ECO:0000256" key="4">
    <source>
        <dbReference type="ARBA" id="ARBA00022857"/>
    </source>
</evidence>
<organism evidence="9 10">
    <name type="scientific">Brevundimonas basaltis</name>
    <dbReference type="NCBI Taxonomy" id="472166"/>
    <lineage>
        <taxon>Bacteria</taxon>
        <taxon>Pseudomonadati</taxon>
        <taxon>Pseudomonadota</taxon>
        <taxon>Alphaproteobacteria</taxon>
        <taxon>Caulobacterales</taxon>
        <taxon>Caulobacteraceae</taxon>
        <taxon>Brevundimonas</taxon>
    </lineage>
</organism>
<name>A0A7W8HX52_9CAUL</name>
<comment type="pathway">
    <text evidence="1 7">Amino-acid biosynthesis; L-proline biosynthesis; L-glutamate 5-semialdehyde from L-glutamate: step 2/2.</text>
</comment>
<dbReference type="HAMAP" id="MF_00412">
    <property type="entry name" value="ProA"/>
    <property type="match status" value="1"/>
</dbReference>
<dbReference type="EC" id="1.2.1.41" evidence="7"/>
<keyword evidence="2 7" id="KW-0028">Amino-acid biosynthesis</keyword>
<protein>
    <recommendedName>
        <fullName evidence="7">Gamma-glutamyl phosphate reductase</fullName>
        <shortName evidence="7">GPR</shortName>
        <ecNumber evidence="7">1.2.1.41</ecNumber>
    </recommendedName>
    <alternativeName>
        <fullName evidence="7">Glutamate-5-semialdehyde dehydrogenase</fullName>
    </alternativeName>
    <alternativeName>
        <fullName evidence="7">Glutamyl-gamma-semialdehyde dehydrogenase</fullName>
        <shortName evidence="7">GSA dehydrogenase</shortName>
    </alternativeName>
</protein>
<feature type="domain" description="Aldehyde dehydrogenase" evidence="8">
    <location>
        <begin position="15"/>
        <end position="294"/>
    </location>
</feature>
<evidence type="ECO:0000256" key="1">
    <source>
        <dbReference type="ARBA" id="ARBA00004985"/>
    </source>
</evidence>
<dbReference type="InterPro" id="IPR016161">
    <property type="entry name" value="Ald_DH/histidinol_DH"/>
</dbReference>
<sequence>MTLETPAPTAESSLEADMLAMGRRARAASRTLALAGADARTKAIKGMASALRGRSKEVLAANAADLDDARAKGMADAMMDRLALDEKRLAGVVGALESIAAIPDPVGVETARWTPENGLDIARVRTPLGVLAIIYESRPNVTADAAALAVRAGNAVILRGGSECLRSNLAIHEALVEGLTSAGLSPDTVQIVTTRDRAAVGQILTGLDGSIDLLIPRGGRSLVERVKNEARVAVLGHLEGVNHVYVHASADPDMARAVAVNAKMRRVSVCGAAETLLIDKAVADDLLPRIAADLTGAGCELRADPAARALIPGAAAANDDDWATEYLKPILAVKVVDGMDEALDHVARYGSGHTESIVASDEAAIERFLAEADAGIVLANASTQFADGGEFGFGGEIGISTDRLHARGPVGAEQLTSFKYVVRGKGQTRP</sequence>
<evidence type="ECO:0000313" key="10">
    <source>
        <dbReference type="Proteomes" id="UP000566663"/>
    </source>
</evidence>